<comment type="caution">
    <text evidence="3">The sequence shown here is derived from an EMBL/GenBank/DDBJ whole genome shotgun (WGS) entry which is preliminary data.</text>
</comment>
<dbReference type="EMBL" id="PVZC01000010">
    <property type="protein sequence ID" value="PRX92530.1"/>
    <property type="molecule type" value="Genomic_DNA"/>
</dbReference>
<keyword evidence="2" id="KW-1133">Transmembrane helix</keyword>
<sequence length="135" mass="14145">MSELSNLPYLASAALGHAPLAIVYVVGVIVAIATWSRHPRRSGLAAGGLALLLVIQIATFLWQLYLPALYAHLQDAAGLGTWVTVFSLATALLSVVAWVLVLMALFARERGGSAAGGPNPPQDVPGNPYHRPPAV</sequence>
<protein>
    <submittedName>
        <fullName evidence="3">Uncharacterized protein</fullName>
    </submittedName>
</protein>
<proteinExistence type="predicted"/>
<evidence type="ECO:0000256" key="2">
    <source>
        <dbReference type="SAM" id="Phobius"/>
    </source>
</evidence>
<feature type="transmembrane region" description="Helical" evidence="2">
    <location>
        <begin position="85"/>
        <end position="107"/>
    </location>
</feature>
<gene>
    <name evidence="3" type="ORF">CLV72_110292</name>
</gene>
<keyword evidence="4" id="KW-1185">Reference proteome</keyword>
<keyword evidence="2" id="KW-0812">Transmembrane</keyword>
<evidence type="ECO:0000313" key="3">
    <source>
        <dbReference type="EMBL" id="PRX92530.1"/>
    </source>
</evidence>
<feature type="region of interest" description="Disordered" evidence="1">
    <location>
        <begin position="113"/>
        <end position="135"/>
    </location>
</feature>
<evidence type="ECO:0000256" key="1">
    <source>
        <dbReference type="SAM" id="MobiDB-lite"/>
    </source>
</evidence>
<feature type="transmembrane region" description="Helical" evidence="2">
    <location>
        <begin position="44"/>
        <end position="65"/>
    </location>
</feature>
<dbReference type="Proteomes" id="UP000237846">
    <property type="component" value="Unassembled WGS sequence"/>
</dbReference>
<accession>A0A2T0PUG2</accession>
<dbReference type="AlphaFoldDB" id="A0A2T0PUG2"/>
<reference evidence="3 4" key="1">
    <citation type="submission" date="2018-03" db="EMBL/GenBank/DDBJ databases">
        <title>Genomic Encyclopedia of Archaeal and Bacterial Type Strains, Phase II (KMG-II): from individual species to whole genera.</title>
        <authorList>
            <person name="Goeker M."/>
        </authorList>
    </citation>
    <scope>NUCLEOTIDE SEQUENCE [LARGE SCALE GENOMIC DNA]</scope>
    <source>
        <strain evidence="3 4">DSM 45601</strain>
    </source>
</reference>
<dbReference type="RefSeq" id="WP_106252865.1">
    <property type="nucleotide sequence ID" value="NZ_PVZC01000010.1"/>
</dbReference>
<evidence type="ECO:0000313" key="4">
    <source>
        <dbReference type="Proteomes" id="UP000237846"/>
    </source>
</evidence>
<feature type="transmembrane region" description="Helical" evidence="2">
    <location>
        <begin position="12"/>
        <end position="32"/>
    </location>
</feature>
<organism evidence="3 4">
    <name type="scientific">Allonocardiopsis opalescens</name>
    <dbReference type="NCBI Taxonomy" id="1144618"/>
    <lineage>
        <taxon>Bacteria</taxon>
        <taxon>Bacillati</taxon>
        <taxon>Actinomycetota</taxon>
        <taxon>Actinomycetes</taxon>
        <taxon>Streptosporangiales</taxon>
        <taxon>Allonocardiopsis</taxon>
    </lineage>
</organism>
<keyword evidence="2" id="KW-0472">Membrane</keyword>
<name>A0A2T0PUG2_9ACTN</name>